<dbReference type="Proteomes" id="UP000257109">
    <property type="component" value="Unassembled WGS sequence"/>
</dbReference>
<evidence type="ECO:0000313" key="3">
    <source>
        <dbReference type="Proteomes" id="UP000257109"/>
    </source>
</evidence>
<dbReference type="EMBL" id="QJKJ01002230">
    <property type="protein sequence ID" value="RDY03691.1"/>
    <property type="molecule type" value="Genomic_DNA"/>
</dbReference>
<reference evidence="2" key="1">
    <citation type="submission" date="2018-05" db="EMBL/GenBank/DDBJ databases">
        <title>Draft genome of Mucuna pruriens seed.</title>
        <authorList>
            <person name="Nnadi N.E."/>
            <person name="Vos R."/>
            <person name="Hasami M.H."/>
            <person name="Devisetty U.K."/>
            <person name="Aguiy J.C."/>
        </authorList>
    </citation>
    <scope>NUCLEOTIDE SEQUENCE [LARGE SCALE GENOMIC DNA]</scope>
    <source>
        <strain evidence="2">JCA_2017</strain>
    </source>
</reference>
<name>A0A371HLK7_MUCPR</name>
<gene>
    <name evidence="2" type="ORF">CR513_12697</name>
</gene>
<feature type="region of interest" description="Disordered" evidence="1">
    <location>
        <begin position="142"/>
        <end position="174"/>
    </location>
</feature>
<comment type="caution">
    <text evidence="2">The sequence shown here is derived from an EMBL/GenBank/DDBJ whole genome shotgun (WGS) entry which is preliminary data.</text>
</comment>
<dbReference type="AlphaFoldDB" id="A0A371HLK7"/>
<keyword evidence="3" id="KW-1185">Reference proteome</keyword>
<accession>A0A371HLK7</accession>
<protein>
    <submittedName>
        <fullName evidence="2">Uncharacterized protein</fullName>
    </submittedName>
</protein>
<organism evidence="2 3">
    <name type="scientific">Mucuna pruriens</name>
    <name type="common">Velvet bean</name>
    <name type="synonym">Dolichos pruriens</name>
    <dbReference type="NCBI Taxonomy" id="157652"/>
    <lineage>
        <taxon>Eukaryota</taxon>
        <taxon>Viridiplantae</taxon>
        <taxon>Streptophyta</taxon>
        <taxon>Embryophyta</taxon>
        <taxon>Tracheophyta</taxon>
        <taxon>Spermatophyta</taxon>
        <taxon>Magnoliopsida</taxon>
        <taxon>eudicotyledons</taxon>
        <taxon>Gunneridae</taxon>
        <taxon>Pentapetalae</taxon>
        <taxon>rosids</taxon>
        <taxon>fabids</taxon>
        <taxon>Fabales</taxon>
        <taxon>Fabaceae</taxon>
        <taxon>Papilionoideae</taxon>
        <taxon>50 kb inversion clade</taxon>
        <taxon>NPAAA clade</taxon>
        <taxon>indigoferoid/millettioid clade</taxon>
        <taxon>Phaseoleae</taxon>
        <taxon>Mucuna</taxon>
    </lineage>
</organism>
<feature type="non-terminal residue" evidence="2">
    <location>
        <position position="1"/>
    </location>
</feature>
<evidence type="ECO:0000256" key="1">
    <source>
        <dbReference type="SAM" id="MobiDB-lite"/>
    </source>
</evidence>
<sequence>MSHPTEDHSLFGIDLIDELVEEYFQLDSHSEDIDNFVERNDSIGCLESISEEEADYAESGEVHNLSDSVDNNNDIVDLDFEVELLEVLDQMCKHENLECSIEAEVQVPSESDFKAKQRAESNNSIKRSQPQQPKAEIMSAHLVPSSTQVGQPDLKASHDNSSSPPPPMELKPLPKHLIYAYLDT</sequence>
<evidence type="ECO:0000313" key="2">
    <source>
        <dbReference type="EMBL" id="RDY03691.1"/>
    </source>
</evidence>
<proteinExistence type="predicted"/>